<dbReference type="Pfam" id="PF18545">
    <property type="entry name" value="HalOD1"/>
    <property type="match status" value="1"/>
</dbReference>
<keyword evidence="3" id="KW-1185">Reference proteome</keyword>
<evidence type="ECO:0000259" key="1">
    <source>
        <dbReference type="Pfam" id="PF18545"/>
    </source>
</evidence>
<dbReference type="RefSeq" id="WP_304449302.1">
    <property type="nucleotide sequence ID" value="NZ_JARRAH010000001.1"/>
</dbReference>
<evidence type="ECO:0000313" key="2">
    <source>
        <dbReference type="EMBL" id="MFC6837638.1"/>
    </source>
</evidence>
<organism evidence="2 3">
    <name type="scientific">Halomarina ordinaria</name>
    <dbReference type="NCBI Taxonomy" id="3033939"/>
    <lineage>
        <taxon>Archaea</taxon>
        <taxon>Methanobacteriati</taxon>
        <taxon>Methanobacteriota</taxon>
        <taxon>Stenosarchaea group</taxon>
        <taxon>Halobacteria</taxon>
        <taxon>Halobacteriales</taxon>
        <taxon>Natronomonadaceae</taxon>
        <taxon>Halomarina</taxon>
    </lineage>
</organism>
<dbReference type="Proteomes" id="UP001596406">
    <property type="component" value="Unassembled WGS sequence"/>
</dbReference>
<proteinExistence type="predicted"/>
<protein>
    <submittedName>
        <fullName evidence="2">HalOD1 output domain-containing protein</fullName>
    </submittedName>
</protein>
<accession>A0ABD5UBC3</accession>
<feature type="domain" description="Halobacterial output" evidence="1">
    <location>
        <begin position="29"/>
        <end position="100"/>
    </location>
</feature>
<reference evidence="2 3" key="1">
    <citation type="journal article" date="2019" name="Int. J. Syst. Evol. Microbiol.">
        <title>The Global Catalogue of Microorganisms (GCM) 10K type strain sequencing project: providing services to taxonomists for standard genome sequencing and annotation.</title>
        <authorList>
            <consortium name="The Broad Institute Genomics Platform"/>
            <consortium name="The Broad Institute Genome Sequencing Center for Infectious Disease"/>
            <person name="Wu L."/>
            <person name="Ma J."/>
        </authorList>
    </citation>
    <scope>NUCLEOTIDE SEQUENCE [LARGE SCALE GENOMIC DNA]</scope>
    <source>
        <strain evidence="2 3">PSRA2</strain>
    </source>
</reference>
<comment type="caution">
    <text evidence="2">The sequence shown here is derived from an EMBL/GenBank/DDBJ whole genome shotgun (WGS) entry which is preliminary data.</text>
</comment>
<dbReference type="EMBL" id="JBHSXM010000001">
    <property type="protein sequence ID" value="MFC6837638.1"/>
    <property type="molecule type" value="Genomic_DNA"/>
</dbReference>
<gene>
    <name evidence="2" type="ORF">ACFQHK_14175</name>
</gene>
<evidence type="ECO:0000313" key="3">
    <source>
        <dbReference type="Proteomes" id="UP001596406"/>
    </source>
</evidence>
<name>A0ABD5UBC3_9EURY</name>
<sequence length="104" mass="11536">MSPGGNRWDGEGRPDRTVLNRAQFTDTDAESLLATVTIALGEVLDEDPMLLEPPLASVAEWDALERLFTEQRPGESVIEYVAFTYRDVEVVIRGSGEVLVCEPR</sequence>
<dbReference type="AlphaFoldDB" id="A0ABD5UBC3"/>
<dbReference type="InterPro" id="IPR040624">
    <property type="entry name" value="HalOD1"/>
</dbReference>